<dbReference type="Proteomes" id="UP001202961">
    <property type="component" value="Unassembled WGS sequence"/>
</dbReference>
<keyword evidence="4" id="KW-0645">Protease</keyword>
<dbReference type="InterPro" id="IPR000834">
    <property type="entry name" value="Peptidase_M14"/>
</dbReference>
<evidence type="ECO:0000313" key="4">
    <source>
        <dbReference type="EMBL" id="MCM2375164.1"/>
    </source>
</evidence>
<dbReference type="CDD" id="cd06237">
    <property type="entry name" value="M14_Nna1-like"/>
    <property type="match status" value="1"/>
</dbReference>
<dbReference type="Gene3D" id="3.40.630.10">
    <property type="entry name" value="Zn peptidases"/>
    <property type="match status" value="1"/>
</dbReference>
<keyword evidence="5" id="KW-1185">Reference proteome</keyword>
<dbReference type="Pfam" id="PF00246">
    <property type="entry name" value="Peptidase_M14"/>
    <property type="match status" value="1"/>
</dbReference>
<dbReference type="PANTHER" id="PTHR12756">
    <property type="entry name" value="CYTOSOLIC CARBOXYPEPTIDASE"/>
    <property type="match status" value="1"/>
</dbReference>
<comment type="caution">
    <text evidence="4">The sequence shown here is derived from an EMBL/GenBank/DDBJ whole genome shotgun (WGS) entry which is preliminary data.</text>
</comment>
<dbReference type="PANTHER" id="PTHR12756:SF11">
    <property type="entry name" value="CYTOSOLIC CARBOXYPEPTIDASE 1"/>
    <property type="match status" value="1"/>
</dbReference>
<evidence type="ECO:0000259" key="3">
    <source>
        <dbReference type="PROSITE" id="PS52035"/>
    </source>
</evidence>
<dbReference type="Gene3D" id="2.60.40.3120">
    <property type="match status" value="1"/>
</dbReference>
<dbReference type="RefSeq" id="WP_250933726.1">
    <property type="nucleotide sequence ID" value="NZ_JAMQBK010000134.1"/>
</dbReference>
<comment type="similarity">
    <text evidence="2">Belongs to the peptidase M14 family.</text>
</comment>
<proteinExistence type="inferred from homology"/>
<evidence type="ECO:0000313" key="5">
    <source>
        <dbReference type="Proteomes" id="UP001202961"/>
    </source>
</evidence>
<name>A0ABT0UE40_9BACT</name>
<dbReference type="GO" id="GO:0004180">
    <property type="term" value="F:carboxypeptidase activity"/>
    <property type="evidence" value="ECO:0007669"/>
    <property type="project" value="UniProtKB-KW"/>
</dbReference>
<dbReference type="PROSITE" id="PS52035">
    <property type="entry name" value="PEPTIDASE_M14"/>
    <property type="match status" value="1"/>
</dbReference>
<evidence type="ECO:0000256" key="1">
    <source>
        <dbReference type="ARBA" id="ARBA00001947"/>
    </source>
</evidence>
<gene>
    <name evidence="4" type="ORF">NB063_31460</name>
</gene>
<dbReference type="Pfam" id="PF18027">
    <property type="entry name" value="Pepdidase_M14_N"/>
    <property type="match status" value="1"/>
</dbReference>
<organism evidence="4 5">
    <name type="scientific">Aporhodopirellula aestuarii</name>
    <dbReference type="NCBI Taxonomy" id="2950107"/>
    <lineage>
        <taxon>Bacteria</taxon>
        <taxon>Pseudomonadati</taxon>
        <taxon>Planctomycetota</taxon>
        <taxon>Planctomycetia</taxon>
        <taxon>Pirellulales</taxon>
        <taxon>Pirellulaceae</taxon>
        <taxon>Aporhodopirellula</taxon>
    </lineage>
</organism>
<comment type="cofactor">
    <cofactor evidence="1">
        <name>Zn(2+)</name>
        <dbReference type="ChEBI" id="CHEBI:29105"/>
    </cofactor>
</comment>
<feature type="active site" description="Proton donor/acceptor" evidence="2">
    <location>
        <position position="381"/>
    </location>
</feature>
<feature type="domain" description="Peptidase M14" evidence="3">
    <location>
        <begin position="164"/>
        <end position="409"/>
    </location>
</feature>
<sequence>MRSQSRPQSVVAQLTNGVLLATTLISVAVTLQASVSAEGFQRRGDVDFRSNNGEVSITSDFPGGRMNQCTQISGDTFAITIAPESDPINDSAWYAFRVQAEEERTIRILLHYVGGSHRYEPKISRDGETWQSATHLISGASNSGQDVELRIPVDTKPLWIAGQELLSTDEISQWSNQLTALPYVSKKRIGRSVQGRPVEQLTITQSENPDYVYLIARQHPPEVTGAIGMVQFVDTLAGESNLAKQFRKRFAALVVPTVNPDGVHQGHWRCNANGVDLNRDWSHFTQPETRAVREQLLECRRAGNNRLCLFVDFHSTYDDVFYIPAYNARIFPAGFTKQWFASIQDRFPGYNVSVDDNHNAHRSTSKAWVDRTLGVTAVTYEFGDETDRDMIKQVASGAAEEMMRLLLALPAKNAEIANQSTEPAPSPIQSDIILVSGVSDGEEVILR</sequence>
<dbReference type="SUPFAM" id="SSF53187">
    <property type="entry name" value="Zn-dependent exopeptidases"/>
    <property type="match status" value="1"/>
</dbReference>
<dbReference type="InterPro" id="IPR050821">
    <property type="entry name" value="Cytosolic_carboxypeptidase"/>
</dbReference>
<dbReference type="EMBL" id="JAMQBK010000134">
    <property type="protein sequence ID" value="MCM2375164.1"/>
    <property type="molecule type" value="Genomic_DNA"/>
</dbReference>
<reference evidence="4 5" key="1">
    <citation type="journal article" date="2022" name="Syst. Appl. Microbiol.">
        <title>Rhodopirellula aestuarii sp. nov., a novel member of the genus Rhodopirellula isolated from brackish sediments collected in the Tagus River estuary, Portugal.</title>
        <authorList>
            <person name="Vitorino I.R."/>
            <person name="Klimek D."/>
            <person name="Calusinska M."/>
            <person name="Lobo-da-Cunha A."/>
            <person name="Vasconcelos V."/>
            <person name="Lage O.M."/>
        </authorList>
    </citation>
    <scope>NUCLEOTIDE SEQUENCE [LARGE SCALE GENOMIC DNA]</scope>
    <source>
        <strain evidence="4 5">ICT_H3.1</strain>
    </source>
</reference>
<keyword evidence="4" id="KW-0121">Carboxypeptidase</keyword>
<dbReference type="InterPro" id="IPR040626">
    <property type="entry name" value="Pepdidase_M14_N"/>
</dbReference>
<dbReference type="SMART" id="SM00631">
    <property type="entry name" value="Zn_pept"/>
    <property type="match status" value="1"/>
</dbReference>
<evidence type="ECO:0000256" key="2">
    <source>
        <dbReference type="PROSITE-ProRule" id="PRU01379"/>
    </source>
</evidence>
<accession>A0ABT0UE40</accession>
<protein>
    <submittedName>
        <fullName evidence="4">M14-type cytosolic carboxypeptidase</fullName>
    </submittedName>
</protein>
<keyword evidence="4" id="KW-0378">Hydrolase</keyword>